<sequence>MAANIENIDWLKHMRVAALVEPELFDERLPTEWVLRECRLAAALAVSECPAASVRLRAGRLTEDEFAGVVCDMVMRVARWHRMKTESNGSYSYTEHDPQSNTPGYDPSPRLFISKGERALLNGYSGSSGRIGTISMGFDTGFGG</sequence>
<dbReference type="KEGG" id="beu:BE0216_03740"/>
<feature type="compositionally biased region" description="Polar residues" evidence="1">
    <location>
        <begin position="88"/>
        <end position="103"/>
    </location>
</feature>
<evidence type="ECO:0008006" key="6">
    <source>
        <dbReference type="Google" id="ProtNLM"/>
    </source>
</evidence>
<dbReference type="Proteomes" id="UP000593943">
    <property type="component" value="Chromosome"/>
</dbReference>
<dbReference type="EMBL" id="MWWZ01000006">
    <property type="protein sequence ID" value="OZG68274.1"/>
    <property type="molecule type" value="Genomic_DNA"/>
</dbReference>
<dbReference type="OrthoDB" id="3237272at2"/>
<evidence type="ECO:0000313" key="3">
    <source>
        <dbReference type="EMBL" id="QOL31671.1"/>
    </source>
</evidence>
<feature type="region of interest" description="Disordered" evidence="1">
    <location>
        <begin position="88"/>
        <end position="107"/>
    </location>
</feature>
<accession>A0A261GA39</accession>
<reference evidence="3 5" key="2">
    <citation type="submission" date="2020-10" db="EMBL/GenBank/DDBJ databases">
        <title>Genome sequencing of Bifidobacterium eulemuris_DSMZ_100216.</title>
        <authorList>
            <person name="Kim J."/>
        </authorList>
    </citation>
    <scope>NUCLEOTIDE SEQUENCE [LARGE SCALE GENOMIC DNA]</scope>
    <source>
        <strain evidence="3 5">DSM 100216</strain>
    </source>
</reference>
<evidence type="ECO:0000313" key="5">
    <source>
        <dbReference type="Proteomes" id="UP000593943"/>
    </source>
</evidence>
<gene>
    <name evidence="3" type="ORF">BE0216_03740</name>
    <name evidence="2" type="ORF">BEUL_1287</name>
</gene>
<evidence type="ECO:0000256" key="1">
    <source>
        <dbReference type="SAM" id="MobiDB-lite"/>
    </source>
</evidence>
<proteinExistence type="predicted"/>
<keyword evidence="5" id="KW-1185">Reference proteome</keyword>
<organism evidence="2 4">
    <name type="scientific">Bifidobacterium eulemuris</name>
    <dbReference type="NCBI Taxonomy" id="1765219"/>
    <lineage>
        <taxon>Bacteria</taxon>
        <taxon>Bacillati</taxon>
        <taxon>Actinomycetota</taxon>
        <taxon>Actinomycetes</taxon>
        <taxon>Bifidobacteriales</taxon>
        <taxon>Bifidobacteriaceae</taxon>
        <taxon>Bifidobacterium</taxon>
    </lineage>
</organism>
<dbReference type="EMBL" id="CP062938">
    <property type="protein sequence ID" value="QOL31671.1"/>
    <property type="molecule type" value="Genomic_DNA"/>
</dbReference>
<protein>
    <recommendedName>
        <fullName evidence="6">Phage protein Gp19/Gp15/Gp42</fullName>
    </recommendedName>
</protein>
<name>A0A261GA39_9BIFI</name>
<evidence type="ECO:0000313" key="4">
    <source>
        <dbReference type="Proteomes" id="UP000216057"/>
    </source>
</evidence>
<dbReference type="Proteomes" id="UP000216057">
    <property type="component" value="Unassembled WGS sequence"/>
</dbReference>
<dbReference type="RefSeq" id="WP_094636860.1">
    <property type="nucleotide sequence ID" value="NZ_CP062938.1"/>
</dbReference>
<evidence type="ECO:0000313" key="2">
    <source>
        <dbReference type="EMBL" id="OZG68274.1"/>
    </source>
</evidence>
<reference evidence="2 4" key="1">
    <citation type="journal article" date="2017" name="BMC Genomics">
        <title>Comparative genomic and phylogenomic analyses of the Bifidobacteriaceae family.</title>
        <authorList>
            <person name="Lugli G.A."/>
            <person name="Milani C."/>
            <person name="Turroni F."/>
            <person name="Duranti S."/>
            <person name="Mancabelli L."/>
            <person name="Mangifesta M."/>
            <person name="Ferrario C."/>
            <person name="Modesto M."/>
            <person name="Mattarelli P."/>
            <person name="Jiri K."/>
            <person name="van Sinderen D."/>
            <person name="Ventura M."/>
        </authorList>
    </citation>
    <scope>NUCLEOTIDE SEQUENCE [LARGE SCALE GENOMIC DNA]</scope>
    <source>
        <strain evidence="2 4">DSM 100216</strain>
    </source>
</reference>
<dbReference type="AlphaFoldDB" id="A0A261GA39"/>